<feature type="domain" description="Ig-like" evidence="3">
    <location>
        <begin position="174"/>
        <end position="266"/>
    </location>
</feature>
<feature type="compositionally biased region" description="Low complexity" evidence="1">
    <location>
        <begin position="476"/>
        <end position="493"/>
    </location>
</feature>
<dbReference type="InParanoid" id="A0A6I9UTF4"/>
<dbReference type="RefSeq" id="XP_011200874.3">
    <property type="nucleotide sequence ID" value="XM_011202572.3"/>
</dbReference>
<feature type="region of interest" description="Disordered" evidence="1">
    <location>
        <begin position="568"/>
        <end position="596"/>
    </location>
</feature>
<dbReference type="InterPro" id="IPR007110">
    <property type="entry name" value="Ig-like_dom"/>
</dbReference>
<dbReference type="SMART" id="SM00409">
    <property type="entry name" value="IG"/>
    <property type="match status" value="2"/>
</dbReference>
<reference evidence="5" key="1">
    <citation type="submission" date="2025-08" db="UniProtKB">
        <authorList>
            <consortium name="RefSeq"/>
        </authorList>
    </citation>
    <scope>IDENTIFICATION</scope>
    <source>
        <tissue evidence="5">Adult</tissue>
    </source>
</reference>
<dbReference type="SMART" id="SM00406">
    <property type="entry name" value="IGv"/>
    <property type="match status" value="2"/>
</dbReference>
<dbReference type="OrthoDB" id="190835at2759"/>
<evidence type="ECO:0000256" key="2">
    <source>
        <dbReference type="SAM" id="SignalP"/>
    </source>
</evidence>
<dbReference type="InterPro" id="IPR013098">
    <property type="entry name" value="Ig_I-set"/>
</dbReference>
<protein>
    <submittedName>
        <fullName evidence="5">Myosin-G heavy chain isoform X1</fullName>
    </submittedName>
</protein>
<accession>A0A6I9UTF4</accession>
<feature type="compositionally biased region" description="Low complexity" evidence="1">
    <location>
        <begin position="568"/>
        <end position="582"/>
    </location>
</feature>
<dbReference type="SUPFAM" id="SSF48726">
    <property type="entry name" value="Immunoglobulin"/>
    <property type="match status" value="2"/>
</dbReference>
<dbReference type="PANTHER" id="PTHR23279">
    <property type="entry name" value="DEFECTIVE PROBOSCIS EXTENSION RESPONSE DPR -RELATED"/>
    <property type="match status" value="1"/>
</dbReference>
<feature type="compositionally biased region" description="Polar residues" evidence="1">
    <location>
        <begin position="494"/>
        <end position="506"/>
    </location>
</feature>
<dbReference type="Gene3D" id="2.60.40.10">
    <property type="entry name" value="Immunoglobulins"/>
    <property type="match status" value="2"/>
</dbReference>
<feature type="chain" id="PRO_5046297527" evidence="2">
    <location>
        <begin position="33"/>
        <end position="650"/>
    </location>
</feature>
<dbReference type="InterPro" id="IPR036179">
    <property type="entry name" value="Ig-like_dom_sf"/>
</dbReference>
<dbReference type="GO" id="GO:0032589">
    <property type="term" value="C:neuron projection membrane"/>
    <property type="evidence" value="ECO:0007669"/>
    <property type="project" value="TreeGrafter"/>
</dbReference>
<dbReference type="KEGG" id="bdr:105224484"/>
<dbReference type="FunCoup" id="A0A6I9UTF4">
    <property type="interactions" value="5"/>
</dbReference>
<dbReference type="GeneID" id="105224484"/>
<evidence type="ECO:0000256" key="1">
    <source>
        <dbReference type="SAM" id="MobiDB-lite"/>
    </source>
</evidence>
<feature type="region of interest" description="Disordered" evidence="1">
    <location>
        <begin position="476"/>
        <end position="506"/>
    </location>
</feature>
<sequence length="650" mass="70573">MCAHNMALARCGFSYETRWLLLLIVMCDMTNGGVQGPMESYNSLEEHLHALSTTQYPPTTVGYVHPKWIEPYFDPSTPRNVTALMGKSAYLSCRVRNLGNKTVSWIRHRDIHILTVGAYTYTSDQRFQATHHQDSDDWTLQIKWAQKRDAGMYECQISTQPVRSYFVRLNVVVPTATILGGPDLHVDKGSTINLTCTVKFSPEPPAYIFWYHHEEVINYDSSRGGVSVITEKGDVTTSFLLIQNADLADSGKYSCAPSNADVASVRVHVLNVRPIISGEHPEAMQTGSSGCQFSWLTIFLLVAVVLGYQQQSFVLNAASVVGTTTTTTIAAKSNVSESLAVAAHKSATTITRAKSTVNRQLPHIKQTMVEVTVATTKTTLQTTTAVHKGEMIVKTTKRATKRADLLAADIYVALATTQNAMTDQQNSNGTTKKENATTVACLTTTTTMRNLPATMATSSSVSVKDSAASITLPQATTTQTTTTTTESCCNTTNMPTSSNAPSLNETTAGNATTQLQRTQANSRGSATPTACGVSVRSTKPKIDCNNMINKTVTKSGNANFAHFCNSSSNNNNKSSNNNNNNSRHTATATKDSKCSKSHLPNVSCSNTNNNNSVNCNNNNNVNCNNNNNVSCNNTDSNHHTMCHHNGYDVR</sequence>
<dbReference type="InterPro" id="IPR003598">
    <property type="entry name" value="Ig_sub2"/>
</dbReference>
<gene>
    <name evidence="5" type="primary">LOC105224484</name>
</gene>
<evidence type="ECO:0000313" key="4">
    <source>
        <dbReference type="Proteomes" id="UP001652620"/>
    </source>
</evidence>
<dbReference type="PROSITE" id="PS50835">
    <property type="entry name" value="IG_LIKE"/>
    <property type="match status" value="2"/>
</dbReference>
<dbReference type="GO" id="GO:0050808">
    <property type="term" value="P:synapse organization"/>
    <property type="evidence" value="ECO:0007669"/>
    <property type="project" value="TreeGrafter"/>
</dbReference>
<keyword evidence="2" id="KW-0732">Signal</keyword>
<dbReference type="InterPro" id="IPR003599">
    <property type="entry name" value="Ig_sub"/>
</dbReference>
<dbReference type="CDD" id="cd00099">
    <property type="entry name" value="IgV"/>
    <property type="match status" value="1"/>
</dbReference>
<evidence type="ECO:0000259" key="3">
    <source>
        <dbReference type="PROSITE" id="PS50835"/>
    </source>
</evidence>
<feature type="signal peptide" evidence="2">
    <location>
        <begin position="1"/>
        <end position="32"/>
    </location>
</feature>
<proteinExistence type="predicted"/>
<dbReference type="InterPro" id="IPR013106">
    <property type="entry name" value="Ig_V-set"/>
</dbReference>
<organism evidence="4 5">
    <name type="scientific">Bactrocera dorsalis</name>
    <name type="common">Oriental fruit fly</name>
    <name type="synonym">Dacus dorsalis</name>
    <dbReference type="NCBI Taxonomy" id="27457"/>
    <lineage>
        <taxon>Eukaryota</taxon>
        <taxon>Metazoa</taxon>
        <taxon>Ecdysozoa</taxon>
        <taxon>Arthropoda</taxon>
        <taxon>Hexapoda</taxon>
        <taxon>Insecta</taxon>
        <taxon>Pterygota</taxon>
        <taxon>Neoptera</taxon>
        <taxon>Endopterygota</taxon>
        <taxon>Diptera</taxon>
        <taxon>Brachycera</taxon>
        <taxon>Muscomorpha</taxon>
        <taxon>Tephritoidea</taxon>
        <taxon>Tephritidae</taxon>
        <taxon>Bactrocera</taxon>
        <taxon>Bactrocera</taxon>
    </lineage>
</organism>
<dbReference type="Pfam" id="PF13927">
    <property type="entry name" value="Ig_3"/>
    <property type="match status" value="1"/>
</dbReference>
<keyword evidence="4" id="KW-1185">Reference proteome</keyword>
<dbReference type="InterPro" id="IPR013783">
    <property type="entry name" value="Ig-like_fold"/>
</dbReference>
<dbReference type="PANTHER" id="PTHR23279:SF46">
    <property type="entry name" value="DEFECTIVE PROBOSCIS EXTENSION RESPONSE 10, ISOFORM A-RELATED"/>
    <property type="match status" value="1"/>
</dbReference>
<dbReference type="InterPro" id="IPR037448">
    <property type="entry name" value="Zig-8"/>
</dbReference>
<name>A0A6I9UTF4_BACDO</name>
<feature type="domain" description="Ig-like" evidence="3">
    <location>
        <begin position="71"/>
        <end position="158"/>
    </location>
</feature>
<evidence type="ECO:0000313" key="5">
    <source>
        <dbReference type="RefSeq" id="XP_011200874.3"/>
    </source>
</evidence>
<dbReference type="AlphaFoldDB" id="A0A6I9UTF4"/>
<dbReference type="SMART" id="SM00408">
    <property type="entry name" value="IGc2"/>
    <property type="match status" value="2"/>
</dbReference>
<dbReference type="Pfam" id="PF07679">
    <property type="entry name" value="I-set"/>
    <property type="match status" value="1"/>
</dbReference>
<dbReference type="Proteomes" id="UP001652620">
    <property type="component" value="Chromosome 5"/>
</dbReference>